<keyword evidence="1" id="KW-1133">Transmembrane helix</keyword>
<proteinExistence type="predicted"/>
<sequence>MSHWCDARDPRLVRYGVALLLLVLVGILSLTLYPFDFSDPWPIQPWHVLVFGLSHGVDMLQNVILFVPLGVALSWLLAGFGMGRRGQIGGVFIVAAVVAFGIECAQLLIPGRTAALLDVLANASGAALGGWVLAPLVIPVVDRIIRAGLSIVQRVPAGVVVGGMVVWLVSAGWVQIHWQRATLPVNWSERYTFQIGAASDGRRFWPGYVRFVALYDRAFDHADAQATLTPDNAFARAPLLAYDFTHYPPAQVGPLVRPLVAKGKLTFTTEGVGVGYQCWLMSDEPLTGVAVARSRAFTVVARLAPRDPARPAEGLMINYGWQIDSHNISLIQSGPDLLVRMRLPFTRPVDDRPPLRFADVFHDTQPQVVVFSYDGVIARLFVDGQPHRQWYAFGPGEVLVNRLLPVQSHQIGGWSIALAAVLSVPLALAGLPWRYRRWWVWLPAIVGPLIIGGVLWLAVAQPLSIVMVCWSGITVLVSSTVIRWFCSLYL</sequence>
<dbReference type="NCBIfam" id="NF037970">
    <property type="entry name" value="vanZ_1"/>
    <property type="match status" value="1"/>
</dbReference>
<organism evidence="3 4">
    <name type="scientific">Chloroflexus aggregans</name>
    <dbReference type="NCBI Taxonomy" id="152260"/>
    <lineage>
        <taxon>Bacteria</taxon>
        <taxon>Bacillati</taxon>
        <taxon>Chloroflexota</taxon>
        <taxon>Chloroflexia</taxon>
        <taxon>Chloroflexales</taxon>
        <taxon>Chloroflexineae</taxon>
        <taxon>Chloroflexaceae</taxon>
        <taxon>Chloroflexus</taxon>
    </lineage>
</organism>
<dbReference type="Proteomes" id="UP000243376">
    <property type="component" value="Unassembled WGS sequence"/>
</dbReference>
<accession>A0A2J6X7A7</accession>
<feature type="transmembrane region" description="Helical" evidence="1">
    <location>
        <begin position="59"/>
        <end position="78"/>
    </location>
</feature>
<gene>
    <name evidence="3" type="ORF">C0184_06190</name>
</gene>
<evidence type="ECO:0000256" key="1">
    <source>
        <dbReference type="SAM" id="Phobius"/>
    </source>
</evidence>
<name>A0A2J6X7A7_9CHLR</name>
<keyword evidence="1" id="KW-0812">Transmembrane</keyword>
<feature type="transmembrane region" description="Helical" evidence="1">
    <location>
        <begin position="438"/>
        <end position="459"/>
    </location>
</feature>
<reference evidence="3 4" key="1">
    <citation type="submission" date="2018-01" db="EMBL/GenBank/DDBJ databases">
        <title>Metagenomic assembled genomes from two thermal pools in the Uzon Caldera, Kamchatka, Russia.</title>
        <authorList>
            <person name="Wilkins L."/>
            <person name="Ettinger C."/>
        </authorList>
    </citation>
    <scope>NUCLEOTIDE SEQUENCE [LARGE SCALE GENOMIC DNA]</scope>
    <source>
        <strain evidence="3">ZAV-02</strain>
    </source>
</reference>
<evidence type="ECO:0000313" key="4">
    <source>
        <dbReference type="Proteomes" id="UP000243376"/>
    </source>
</evidence>
<comment type="caution">
    <text evidence="3">The sequence shown here is derived from an EMBL/GenBank/DDBJ whole genome shotgun (WGS) entry which is preliminary data.</text>
</comment>
<feature type="transmembrane region" description="Helical" evidence="1">
    <location>
        <begin position="411"/>
        <end position="431"/>
    </location>
</feature>
<feature type="transmembrane region" description="Helical" evidence="1">
    <location>
        <begin position="12"/>
        <end position="35"/>
    </location>
</feature>
<feature type="transmembrane region" description="Helical" evidence="1">
    <location>
        <begin position="90"/>
        <end position="109"/>
    </location>
</feature>
<dbReference type="EMBL" id="PNIQ01000406">
    <property type="protein sequence ID" value="PMP82906.1"/>
    <property type="molecule type" value="Genomic_DNA"/>
</dbReference>
<protein>
    <submittedName>
        <fullName evidence="3">VanZ family protein</fullName>
    </submittedName>
</protein>
<dbReference type="InterPro" id="IPR006976">
    <property type="entry name" value="VanZ-like"/>
</dbReference>
<feature type="domain" description="VanZ-like" evidence="2">
    <location>
        <begin position="31"/>
        <end position="133"/>
    </location>
</feature>
<keyword evidence="1" id="KW-0472">Membrane</keyword>
<dbReference type="Pfam" id="PF04892">
    <property type="entry name" value="VanZ"/>
    <property type="match status" value="1"/>
</dbReference>
<evidence type="ECO:0000313" key="3">
    <source>
        <dbReference type="EMBL" id="PMP82906.1"/>
    </source>
</evidence>
<feature type="transmembrane region" description="Helical" evidence="1">
    <location>
        <begin position="157"/>
        <end position="178"/>
    </location>
</feature>
<dbReference type="AlphaFoldDB" id="A0A2J6X7A7"/>
<feature type="transmembrane region" description="Helical" evidence="1">
    <location>
        <begin position="465"/>
        <end position="486"/>
    </location>
</feature>
<feature type="transmembrane region" description="Helical" evidence="1">
    <location>
        <begin position="121"/>
        <end position="145"/>
    </location>
</feature>
<evidence type="ECO:0000259" key="2">
    <source>
        <dbReference type="Pfam" id="PF04892"/>
    </source>
</evidence>